<dbReference type="Proteomes" id="UP000629287">
    <property type="component" value="Unassembled WGS sequence"/>
</dbReference>
<accession>A0A8I0P8E8</accession>
<reference evidence="1 2" key="1">
    <citation type="submission" date="2020-10" db="EMBL/GenBank/DDBJ databases">
        <title>Sequencing the genomes of 1000 actinobacteria strains.</title>
        <authorList>
            <person name="Klenk H.-P."/>
        </authorList>
    </citation>
    <scope>NUCLEOTIDE SEQUENCE [LARGE SCALE GENOMIC DNA]</scope>
    <source>
        <strain evidence="1 2">DSM 41803</strain>
    </source>
</reference>
<sequence length="173" mass="18655">MSADELAAAVAELGALPMPVPVAPEAEEPLPVAFLACRDSRVLGLYGQSEDALHHCENALGRTVGYSAATPFSWRKRPGGIRELYAWTSQEVSSATGFTVARLEVRDEFDEGWGADADVVPDPVAVLSSERPVDGLTAVFVPVASLREPEPEFYGSVHHDWRLGRDLPEGGLR</sequence>
<dbReference type="AlphaFoldDB" id="A0A8I0P8E8"/>
<dbReference type="EMBL" id="JADBGF010000001">
    <property type="protein sequence ID" value="MBE1597138.1"/>
    <property type="molecule type" value="Genomic_DNA"/>
</dbReference>
<proteinExistence type="predicted"/>
<gene>
    <name evidence="1" type="ORF">H4687_003267</name>
</gene>
<organism evidence="1 2">
    <name type="scientific">Streptomyces stelliscabiei</name>
    <dbReference type="NCBI Taxonomy" id="146820"/>
    <lineage>
        <taxon>Bacteria</taxon>
        <taxon>Bacillati</taxon>
        <taxon>Actinomycetota</taxon>
        <taxon>Actinomycetes</taxon>
        <taxon>Kitasatosporales</taxon>
        <taxon>Streptomycetaceae</taxon>
        <taxon>Streptomyces</taxon>
    </lineage>
</organism>
<keyword evidence="2" id="KW-1185">Reference proteome</keyword>
<dbReference type="GeneID" id="86827843"/>
<dbReference type="OrthoDB" id="4313848at2"/>
<evidence type="ECO:0000313" key="1">
    <source>
        <dbReference type="EMBL" id="MBE1597138.1"/>
    </source>
</evidence>
<name>A0A8I0P8E8_9ACTN</name>
<evidence type="ECO:0000313" key="2">
    <source>
        <dbReference type="Proteomes" id="UP000629287"/>
    </source>
</evidence>
<comment type="caution">
    <text evidence="1">The sequence shown here is derived from an EMBL/GenBank/DDBJ whole genome shotgun (WGS) entry which is preliminary data.</text>
</comment>
<protein>
    <submittedName>
        <fullName evidence="1">Uncharacterized protein</fullName>
    </submittedName>
</protein>
<dbReference type="RefSeq" id="WP_046916295.1">
    <property type="nucleotide sequence ID" value="NZ_JADBGF010000001.1"/>
</dbReference>